<gene>
    <name evidence="1" type="ORF">NC661_17200</name>
</gene>
<dbReference type="Proteomes" id="UP001145072">
    <property type="component" value="Unassembled WGS sequence"/>
</dbReference>
<name>A0A9X3WRK7_9BACI</name>
<dbReference type="EMBL" id="JAMQJZ010000016">
    <property type="protein sequence ID" value="MDC3422099.1"/>
    <property type="molecule type" value="Genomic_DNA"/>
</dbReference>
<proteinExistence type="predicted"/>
<dbReference type="RefSeq" id="WP_259869311.1">
    <property type="nucleotide sequence ID" value="NZ_JAMQJZ010000016.1"/>
</dbReference>
<evidence type="ECO:0000313" key="2">
    <source>
        <dbReference type="Proteomes" id="UP001145072"/>
    </source>
</evidence>
<comment type="caution">
    <text evidence="1">The sequence shown here is derived from an EMBL/GenBank/DDBJ whole genome shotgun (WGS) entry which is preliminary data.</text>
</comment>
<sequence>MILYEWKNFGTETDIYTRESFEAEIGDEFEAMMFDEKKDIPSLIWTKNFVVNIKPIARMYRDVSFVKIPRNPSSAK</sequence>
<protein>
    <submittedName>
        <fullName evidence="1">Uncharacterized protein</fullName>
    </submittedName>
</protein>
<reference evidence="1" key="1">
    <citation type="submission" date="2022-06" db="EMBL/GenBank/DDBJ databases">
        <title>Aquibacillus sp. a new bacterium isolated from soil saline samples.</title>
        <authorList>
            <person name="Galisteo C."/>
            <person name="De La Haba R."/>
            <person name="Sanchez-Porro C."/>
            <person name="Ventosa A."/>
        </authorList>
    </citation>
    <scope>NUCLEOTIDE SEQUENCE</scope>
    <source>
        <strain evidence="1">JCM 12387</strain>
    </source>
</reference>
<accession>A0A9X3WRK7</accession>
<organism evidence="1 2">
    <name type="scientific">Aquibacillus koreensis</name>
    <dbReference type="NCBI Taxonomy" id="279446"/>
    <lineage>
        <taxon>Bacteria</taxon>
        <taxon>Bacillati</taxon>
        <taxon>Bacillota</taxon>
        <taxon>Bacilli</taxon>
        <taxon>Bacillales</taxon>
        <taxon>Bacillaceae</taxon>
        <taxon>Aquibacillus</taxon>
    </lineage>
</organism>
<keyword evidence="2" id="KW-1185">Reference proteome</keyword>
<dbReference type="AlphaFoldDB" id="A0A9X3WRK7"/>
<evidence type="ECO:0000313" key="1">
    <source>
        <dbReference type="EMBL" id="MDC3422099.1"/>
    </source>
</evidence>